<dbReference type="InterPro" id="IPR012074">
    <property type="entry name" value="GAF_ANTAR"/>
</dbReference>
<dbReference type="InterPro" id="IPR003018">
    <property type="entry name" value="GAF"/>
</dbReference>
<name>A0A841FPV7_9ACTN</name>
<organism evidence="2 3">
    <name type="scientific">Phytomonospora endophytica</name>
    <dbReference type="NCBI Taxonomy" id="714109"/>
    <lineage>
        <taxon>Bacteria</taxon>
        <taxon>Bacillati</taxon>
        <taxon>Actinomycetota</taxon>
        <taxon>Actinomycetes</taxon>
        <taxon>Micromonosporales</taxon>
        <taxon>Micromonosporaceae</taxon>
        <taxon>Phytomonospora</taxon>
    </lineage>
</organism>
<feature type="domain" description="GAF" evidence="1">
    <location>
        <begin position="22"/>
        <end position="172"/>
    </location>
</feature>
<protein>
    <submittedName>
        <fullName evidence="2">GAF domain-containing protein</fullName>
    </submittedName>
</protein>
<evidence type="ECO:0000259" key="1">
    <source>
        <dbReference type="SMART" id="SM00065"/>
    </source>
</evidence>
<dbReference type="RefSeq" id="WP_184790677.1">
    <property type="nucleotide sequence ID" value="NZ_BONT01000065.1"/>
</dbReference>
<gene>
    <name evidence="2" type="ORF">HNR73_005744</name>
</gene>
<dbReference type="Pfam" id="PF01590">
    <property type="entry name" value="GAF"/>
    <property type="match status" value="1"/>
</dbReference>
<dbReference type="Proteomes" id="UP000548476">
    <property type="component" value="Unassembled WGS sequence"/>
</dbReference>
<keyword evidence="3" id="KW-1185">Reference proteome</keyword>
<sequence length="210" mass="22893">MDTETLAAVFIEFADTLVDEFDITDFLRLVTRRCGELLDVTTAGILLGDHEGSMRIAAASTEQTRILELLQLLTDEGPCPDCFRTRLPVVVPDLTEPATLEKWPRFAHAAIEAGFASVHTLPMRLRGKTVGALNLFDIRQGNPTRTTLHLAQALADMATIGILQERAVRHQELLSAQLQQALDLLRPVTLGGAEHDLEPGDTAEEASSTG</sequence>
<evidence type="ECO:0000313" key="2">
    <source>
        <dbReference type="EMBL" id="MBB6037864.1"/>
    </source>
</evidence>
<dbReference type="InterPro" id="IPR029016">
    <property type="entry name" value="GAF-like_dom_sf"/>
</dbReference>
<proteinExistence type="predicted"/>
<dbReference type="EMBL" id="JACHGT010000014">
    <property type="protein sequence ID" value="MBB6037864.1"/>
    <property type="molecule type" value="Genomic_DNA"/>
</dbReference>
<dbReference type="Gene3D" id="3.30.450.40">
    <property type="match status" value="1"/>
</dbReference>
<comment type="caution">
    <text evidence="2">The sequence shown here is derived from an EMBL/GenBank/DDBJ whole genome shotgun (WGS) entry which is preliminary data.</text>
</comment>
<dbReference type="AlphaFoldDB" id="A0A841FPV7"/>
<dbReference type="PIRSF" id="PIRSF036625">
    <property type="entry name" value="GAF_ANTAR"/>
    <property type="match status" value="1"/>
</dbReference>
<dbReference type="SUPFAM" id="SSF55781">
    <property type="entry name" value="GAF domain-like"/>
    <property type="match status" value="1"/>
</dbReference>
<dbReference type="SMART" id="SM00065">
    <property type="entry name" value="GAF"/>
    <property type="match status" value="1"/>
</dbReference>
<reference evidence="2 3" key="1">
    <citation type="submission" date="2020-08" db="EMBL/GenBank/DDBJ databases">
        <title>Genomic Encyclopedia of Type Strains, Phase IV (KMG-IV): sequencing the most valuable type-strain genomes for metagenomic binning, comparative biology and taxonomic classification.</title>
        <authorList>
            <person name="Goeker M."/>
        </authorList>
    </citation>
    <scope>NUCLEOTIDE SEQUENCE [LARGE SCALE GENOMIC DNA]</scope>
    <source>
        <strain evidence="2 3">YIM 65646</strain>
    </source>
</reference>
<accession>A0A841FPV7</accession>
<evidence type="ECO:0000313" key="3">
    <source>
        <dbReference type="Proteomes" id="UP000548476"/>
    </source>
</evidence>